<protein>
    <submittedName>
        <fullName evidence="1">Iron-regulated ABC transporter membrane componentSufB</fullName>
    </submittedName>
</protein>
<keyword evidence="2" id="KW-1185">Reference proteome</keyword>
<evidence type="ECO:0000313" key="1">
    <source>
        <dbReference type="EMBL" id="GER35300.1"/>
    </source>
</evidence>
<dbReference type="EMBL" id="BKCP01004961">
    <property type="protein sequence ID" value="GER35300.1"/>
    <property type="molecule type" value="Genomic_DNA"/>
</dbReference>
<evidence type="ECO:0000313" key="2">
    <source>
        <dbReference type="Proteomes" id="UP000325081"/>
    </source>
</evidence>
<name>A0A5A7PR63_STRAF</name>
<accession>A0A5A7PR63</accession>
<dbReference type="Proteomes" id="UP000325081">
    <property type="component" value="Unassembled WGS sequence"/>
</dbReference>
<dbReference type="AlphaFoldDB" id="A0A5A7PR63"/>
<reference evidence="2" key="1">
    <citation type="journal article" date="2019" name="Curr. Biol.">
        <title>Genome Sequence of Striga asiatica Provides Insight into the Evolution of Plant Parasitism.</title>
        <authorList>
            <person name="Yoshida S."/>
            <person name="Kim S."/>
            <person name="Wafula E.K."/>
            <person name="Tanskanen J."/>
            <person name="Kim Y.M."/>
            <person name="Honaas L."/>
            <person name="Yang Z."/>
            <person name="Spallek T."/>
            <person name="Conn C.E."/>
            <person name="Ichihashi Y."/>
            <person name="Cheong K."/>
            <person name="Cui S."/>
            <person name="Der J.P."/>
            <person name="Gundlach H."/>
            <person name="Jiao Y."/>
            <person name="Hori C."/>
            <person name="Ishida J.K."/>
            <person name="Kasahara H."/>
            <person name="Kiba T."/>
            <person name="Kim M.S."/>
            <person name="Koo N."/>
            <person name="Laohavisit A."/>
            <person name="Lee Y.H."/>
            <person name="Lumba S."/>
            <person name="McCourt P."/>
            <person name="Mortimer J.C."/>
            <person name="Mutuku J.M."/>
            <person name="Nomura T."/>
            <person name="Sasaki-Sekimoto Y."/>
            <person name="Seto Y."/>
            <person name="Wang Y."/>
            <person name="Wakatake T."/>
            <person name="Sakakibara H."/>
            <person name="Demura T."/>
            <person name="Yamaguchi S."/>
            <person name="Yoneyama K."/>
            <person name="Manabe R.I."/>
            <person name="Nelson D.C."/>
            <person name="Schulman A.H."/>
            <person name="Timko M.P."/>
            <person name="dePamphilis C.W."/>
            <person name="Choi D."/>
            <person name="Shirasu K."/>
        </authorList>
    </citation>
    <scope>NUCLEOTIDE SEQUENCE [LARGE SCALE GENOMIC DNA]</scope>
    <source>
        <strain evidence="2">cv. UVA1</strain>
    </source>
</reference>
<comment type="caution">
    <text evidence="1">The sequence shown here is derived from an EMBL/GenBank/DDBJ whole genome shotgun (WGS) entry which is preliminary data.</text>
</comment>
<organism evidence="1 2">
    <name type="scientific">Striga asiatica</name>
    <name type="common">Asiatic witchweed</name>
    <name type="synonym">Buchnera asiatica</name>
    <dbReference type="NCBI Taxonomy" id="4170"/>
    <lineage>
        <taxon>Eukaryota</taxon>
        <taxon>Viridiplantae</taxon>
        <taxon>Streptophyta</taxon>
        <taxon>Embryophyta</taxon>
        <taxon>Tracheophyta</taxon>
        <taxon>Spermatophyta</taxon>
        <taxon>Magnoliopsida</taxon>
        <taxon>eudicotyledons</taxon>
        <taxon>Gunneridae</taxon>
        <taxon>Pentapetalae</taxon>
        <taxon>asterids</taxon>
        <taxon>lamiids</taxon>
        <taxon>Lamiales</taxon>
        <taxon>Orobanchaceae</taxon>
        <taxon>Buchnereae</taxon>
        <taxon>Striga</taxon>
    </lineage>
</organism>
<sequence length="132" mass="14435">MCSLLLTTTTRTTPTLPSAAETTIPSPSLTSAVVLLAPPSKAPLAVSCTSEALDKRNETNWASNLRFPVQDLKSDYCNIGWKSSITRISSQSCFLRLFLRVVHALISNLRVGSDVFYARRTNSNKVGGMMIR</sequence>
<proteinExistence type="predicted"/>
<gene>
    <name evidence="1" type="ORF">STAS_11576</name>
</gene>